<name>A0A934HWE8_9CLOT</name>
<dbReference type="RefSeq" id="WP_211141027.1">
    <property type="nucleotide sequence ID" value="NZ_JAEEGB010000003.1"/>
</dbReference>
<dbReference type="SUPFAM" id="SSF109604">
    <property type="entry name" value="HD-domain/PDEase-like"/>
    <property type="match status" value="1"/>
</dbReference>
<feature type="domain" description="HD-GYP" evidence="2">
    <location>
        <begin position="37"/>
        <end position="228"/>
    </location>
</feature>
<dbReference type="EMBL" id="JAEEGB010000003">
    <property type="protein sequence ID" value="MBI6871585.1"/>
    <property type="molecule type" value="Genomic_DNA"/>
</dbReference>
<proteinExistence type="predicted"/>
<dbReference type="PROSITE" id="PS51832">
    <property type="entry name" value="HD_GYP"/>
    <property type="match status" value="1"/>
</dbReference>
<evidence type="ECO:0000259" key="2">
    <source>
        <dbReference type="PROSITE" id="PS51832"/>
    </source>
</evidence>
<evidence type="ECO:0000313" key="3">
    <source>
        <dbReference type="EMBL" id="MBI6871585.1"/>
    </source>
</evidence>
<dbReference type="NCBIfam" id="TIGR00277">
    <property type="entry name" value="HDIG"/>
    <property type="match status" value="1"/>
</dbReference>
<gene>
    <name evidence="3" type="ORF">I6U51_02545</name>
</gene>
<dbReference type="InterPro" id="IPR006675">
    <property type="entry name" value="HDIG_dom"/>
</dbReference>
<dbReference type="AlphaFoldDB" id="A0A934HWE8"/>
<accession>A0A934HWE8</accession>
<feature type="domain" description="HD" evidence="1">
    <location>
        <begin position="59"/>
        <end position="181"/>
    </location>
</feature>
<dbReference type="Proteomes" id="UP000622687">
    <property type="component" value="Unassembled WGS sequence"/>
</dbReference>
<protein>
    <submittedName>
        <fullName evidence="3">HD-GYP domain-containing protein</fullName>
    </submittedName>
</protein>
<evidence type="ECO:0000259" key="1">
    <source>
        <dbReference type="PROSITE" id="PS51831"/>
    </source>
</evidence>
<sequence length="228" mass="26228">MKNNFMRFKECGCNIYGTDNNISFRKDEVIGQYISSIIGVHIMEAELLAALIYEKDFYTWEHSKNVAFYANTICEVLPISEEEKLKIHLASILHDVGKISIDDLILKKPDKLTVEEYEEIKKHSIIGEKITMNIEYLEDLSDIIRSHHERWDGTGYPDGLKDDEIPLASQIIAIADTFDALTSDRIYRKSISQNSAIEILISEKGKQFNPELVDMFTDILYNDISLEK</sequence>
<organism evidence="3 4">
    <name type="scientific">Clostridium aciditolerans</name>
    <dbReference type="NCBI Taxonomy" id="339861"/>
    <lineage>
        <taxon>Bacteria</taxon>
        <taxon>Bacillati</taxon>
        <taxon>Bacillota</taxon>
        <taxon>Clostridia</taxon>
        <taxon>Eubacteriales</taxon>
        <taxon>Clostridiaceae</taxon>
        <taxon>Clostridium</taxon>
    </lineage>
</organism>
<comment type="caution">
    <text evidence="3">The sequence shown here is derived from an EMBL/GenBank/DDBJ whole genome shotgun (WGS) entry which is preliminary data.</text>
</comment>
<dbReference type="SMART" id="SM00471">
    <property type="entry name" value="HDc"/>
    <property type="match status" value="1"/>
</dbReference>
<reference evidence="3" key="1">
    <citation type="submission" date="2020-12" db="EMBL/GenBank/DDBJ databases">
        <title>Clostridium thailandense sp. nov., a novel acetogenic bacterium isolated from peat land soil in Thailand.</title>
        <authorList>
            <person name="Chaikitkaew S."/>
            <person name="Birkeland N.K."/>
        </authorList>
    </citation>
    <scope>NUCLEOTIDE SEQUENCE</scope>
    <source>
        <strain evidence="3">DSM 17425</strain>
    </source>
</reference>
<dbReference type="PANTHER" id="PTHR43155">
    <property type="entry name" value="CYCLIC DI-GMP PHOSPHODIESTERASE PA4108-RELATED"/>
    <property type="match status" value="1"/>
</dbReference>
<evidence type="ECO:0000313" key="4">
    <source>
        <dbReference type="Proteomes" id="UP000622687"/>
    </source>
</evidence>
<dbReference type="InterPro" id="IPR006674">
    <property type="entry name" value="HD_domain"/>
</dbReference>
<keyword evidence="4" id="KW-1185">Reference proteome</keyword>
<dbReference type="CDD" id="cd00077">
    <property type="entry name" value="HDc"/>
    <property type="match status" value="1"/>
</dbReference>
<dbReference type="PROSITE" id="PS51831">
    <property type="entry name" value="HD"/>
    <property type="match status" value="1"/>
</dbReference>
<dbReference type="InterPro" id="IPR003607">
    <property type="entry name" value="HD/PDEase_dom"/>
</dbReference>
<dbReference type="InterPro" id="IPR037522">
    <property type="entry name" value="HD_GYP_dom"/>
</dbReference>
<dbReference type="Gene3D" id="1.10.3210.10">
    <property type="entry name" value="Hypothetical protein af1432"/>
    <property type="match status" value="1"/>
</dbReference>
<dbReference type="PANTHER" id="PTHR43155:SF2">
    <property type="entry name" value="CYCLIC DI-GMP PHOSPHODIESTERASE PA4108"/>
    <property type="match status" value="1"/>
</dbReference>
<dbReference type="Pfam" id="PF13487">
    <property type="entry name" value="HD_5"/>
    <property type="match status" value="1"/>
</dbReference>